<evidence type="ECO:0000256" key="7">
    <source>
        <dbReference type="SAM" id="MobiDB-lite"/>
    </source>
</evidence>
<keyword evidence="5" id="KW-0804">Transcription</keyword>
<dbReference type="PANTHER" id="PTHR31001:SF86">
    <property type="entry name" value="ZN(II)2CYS6 TRANSCRIPTION FACTOR (EUROFUNG)"/>
    <property type="match status" value="1"/>
</dbReference>
<dbReference type="GO" id="GO:0000981">
    <property type="term" value="F:DNA-binding transcription factor activity, RNA polymerase II-specific"/>
    <property type="evidence" value="ECO:0007669"/>
    <property type="project" value="InterPro"/>
</dbReference>
<keyword evidence="2" id="KW-0479">Metal-binding</keyword>
<evidence type="ECO:0000313" key="10">
    <source>
        <dbReference type="Proteomes" id="UP000054383"/>
    </source>
</evidence>
<keyword evidence="6" id="KW-0539">Nucleus</keyword>
<dbReference type="InterPro" id="IPR007219">
    <property type="entry name" value="XnlR_reg_dom"/>
</dbReference>
<dbReference type="OMA" id="YIDGAHW"/>
<comment type="subcellular location">
    <subcellularLocation>
        <location evidence="1">Nucleus</location>
    </subcellularLocation>
</comment>
<dbReference type="InterPro" id="IPR036864">
    <property type="entry name" value="Zn2-C6_fun-type_DNA-bd_sf"/>
</dbReference>
<feature type="region of interest" description="Disordered" evidence="7">
    <location>
        <begin position="1"/>
        <end position="22"/>
    </location>
</feature>
<feature type="region of interest" description="Disordered" evidence="7">
    <location>
        <begin position="102"/>
        <end position="152"/>
    </location>
</feature>
<sequence>MADNENTTANSSTAPVSSAGGKKRTRVQFSCTACRYRKLKCDRTHPCDRCTRRGDAASCTYVGHGPRGRASFAAGTNPSHIQNRMQHLENLILSFAQQKRLQDGGNGGGNGSDTVATNMADSVEHPGAGGLSVARDEASASTSAETAALEDSAGKMVNDQDLGTTYVDSSHWRAILDDINEVKRYLRDDDANSEDDFHEEADEIHDSSRPTLLFYSGRVLGQEELIADLPERTISDRLISRFLNSGDPTLVVLHFPTFQREYANFWTDPQSVPMAWLGLLYACLTMSVHMYRRSLEPLPGSLGDPIDVINRLQRNCCHCLINSNYTKVGKYKVEALLLYTTTEYSKKGNAPVSSSIILGMIVKLAMRMGYHRDAKHYSNISALEGEMRRRTWAVISQLDALTAFQVGVPKHIQSWQSDTELPHNLFDEDFDENTVDLPASRPESVRTAATYTISKARIMSVFGRISDLAYSRKPTSYQEVLELDRRLEEAHEAMASSLRMKPLHQSITDAAALIMKRFTLDILYQKARIVLHRKYLTEAHQDSRLNYSRWVCINAAKETLRHQHDLFHESQVGGRLYSDRWFFTSLQNHDFVLAAMVICLELSKKTEADVKSHQQGYGFSIVLEGRDELLDALEKSRNIWQTNLRHSVEARKAFDALTIMLKKAKMDEELERNSRGLEQVGLLTGVQRDRIGNDDIAMGESASSIGFANQPSDTSLAGVGMMPTPPVSDSSINIDNGLKHTSIDPSIQPPMLPAGQLLPEIDSSANTLDVIQSMIDAPNNLDWHIWDGHMQDFDPGIMDTVWDTNANLSNASGQQQIRDETIDGLLFTTGTRG</sequence>
<keyword evidence="10" id="KW-1185">Reference proteome</keyword>
<dbReference type="GO" id="GO:0006351">
    <property type="term" value="P:DNA-templated transcription"/>
    <property type="evidence" value="ECO:0007669"/>
    <property type="project" value="InterPro"/>
</dbReference>
<dbReference type="GO" id="GO:0005634">
    <property type="term" value="C:nucleus"/>
    <property type="evidence" value="ECO:0007669"/>
    <property type="project" value="UniProtKB-SubCell"/>
</dbReference>
<dbReference type="PANTHER" id="PTHR31001">
    <property type="entry name" value="UNCHARACTERIZED TRANSCRIPTIONAL REGULATORY PROTEIN"/>
    <property type="match status" value="1"/>
</dbReference>
<dbReference type="SMART" id="SM00066">
    <property type="entry name" value="GAL4"/>
    <property type="match status" value="1"/>
</dbReference>
<accession>A0A0U1M3B3</accession>
<dbReference type="PROSITE" id="PS50048">
    <property type="entry name" value="ZN2_CY6_FUNGAL_2"/>
    <property type="match status" value="1"/>
</dbReference>
<dbReference type="AlphaFoldDB" id="A0A0U1M3B3"/>
<evidence type="ECO:0000256" key="5">
    <source>
        <dbReference type="ARBA" id="ARBA00023163"/>
    </source>
</evidence>
<feature type="compositionally biased region" description="Polar residues" evidence="7">
    <location>
        <begin position="1"/>
        <end position="16"/>
    </location>
</feature>
<dbReference type="EMBL" id="CVMT01000007">
    <property type="protein sequence ID" value="CRG90057.1"/>
    <property type="molecule type" value="Genomic_DNA"/>
</dbReference>
<reference evidence="9 10" key="1">
    <citation type="submission" date="2015-04" db="EMBL/GenBank/DDBJ databases">
        <authorList>
            <person name="Syromyatnikov M.Y."/>
            <person name="Popov V.N."/>
        </authorList>
    </citation>
    <scope>NUCLEOTIDE SEQUENCE [LARGE SCALE GENOMIC DNA]</scope>
    <source>
        <strain evidence="9">WF-38-12</strain>
    </source>
</reference>
<dbReference type="STRING" id="28573.A0A0U1M3B3"/>
<dbReference type="Pfam" id="PF04082">
    <property type="entry name" value="Fungal_trans"/>
    <property type="match status" value="1"/>
</dbReference>
<evidence type="ECO:0000256" key="1">
    <source>
        <dbReference type="ARBA" id="ARBA00004123"/>
    </source>
</evidence>
<dbReference type="Proteomes" id="UP000054383">
    <property type="component" value="Unassembled WGS sequence"/>
</dbReference>
<evidence type="ECO:0000256" key="2">
    <source>
        <dbReference type="ARBA" id="ARBA00022723"/>
    </source>
</evidence>
<dbReference type="Gene3D" id="4.10.240.10">
    <property type="entry name" value="Zn(2)-C6 fungal-type DNA-binding domain"/>
    <property type="match status" value="1"/>
</dbReference>
<organism evidence="9 10">
    <name type="scientific">Talaromyces islandicus</name>
    <name type="common">Penicillium islandicum</name>
    <dbReference type="NCBI Taxonomy" id="28573"/>
    <lineage>
        <taxon>Eukaryota</taxon>
        <taxon>Fungi</taxon>
        <taxon>Dikarya</taxon>
        <taxon>Ascomycota</taxon>
        <taxon>Pezizomycotina</taxon>
        <taxon>Eurotiomycetes</taxon>
        <taxon>Eurotiomycetidae</taxon>
        <taxon>Eurotiales</taxon>
        <taxon>Trichocomaceae</taxon>
        <taxon>Talaromyces</taxon>
        <taxon>Talaromyces sect. Islandici</taxon>
    </lineage>
</organism>
<evidence type="ECO:0000256" key="4">
    <source>
        <dbReference type="ARBA" id="ARBA00023125"/>
    </source>
</evidence>
<dbReference type="OrthoDB" id="5431381at2759"/>
<dbReference type="CDD" id="cd12148">
    <property type="entry name" value="fungal_TF_MHR"/>
    <property type="match status" value="1"/>
</dbReference>
<dbReference type="InterPro" id="IPR001138">
    <property type="entry name" value="Zn2Cys6_DnaBD"/>
</dbReference>
<dbReference type="GO" id="GO:0008270">
    <property type="term" value="F:zinc ion binding"/>
    <property type="evidence" value="ECO:0007669"/>
    <property type="project" value="InterPro"/>
</dbReference>
<dbReference type="SUPFAM" id="SSF57701">
    <property type="entry name" value="Zn2/Cys6 DNA-binding domain"/>
    <property type="match status" value="1"/>
</dbReference>
<dbReference type="GO" id="GO:0003677">
    <property type="term" value="F:DNA binding"/>
    <property type="evidence" value="ECO:0007669"/>
    <property type="project" value="UniProtKB-KW"/>
</dbReference>
<dbReference type="SMART" id="SM00906">
    <property type="entry name" value="Fungal_trans"/>
    <property type="match status" value="1"/>
</dbReference>
<protein>
    <submittedName>
        <fullName evidence="9">Putative transcriptional regulatory protein C1F7,11c</fullName>
    </submittedName>
</protein>
<gene>
    <name evidence="9" type="ORF">PISL3812_07098</name>
</gene>
<dbReference type="CDD" id="cd00067">
    <property type="entry name" value="GAL4"/>
    <property type="match status" value="1"/>
</dbReference>
<feature type="domain" description="Zn(2)-C6 fungal-type" evidence="8">
    <location>
        <begin position="30"/>
        <end position="61"/>
    </location>
</feature>
<name>A0A0U1M3B3_TALIS</name>
<evidence type="ECO:0000256" key="3">
    <source>
        <dbReference type="ARBA" id="ARBA00023015"/>
    </source>
</evidence>
<dbReference type="PROSITE" id="PS00463">
    <property type="entry name" value="ZN2_CY6_FUNGAL_1"/>
    <property type="match status" value="1"/>
</dbReference>
<dbReference type="InterPro" id="IPR050613">
    <property type="entry name" value="Sec_Metabolite_Reg"/>
</dbReference>
<dbReference type="Pfam" id="PF00172">
    <property type="entry name" value="Zn_clus"/>
    <property type="match status" value="1"/>
</dbReference>
<keyword evidence="3" id="KW-0805">Transcription regulation</keyword>
<evidence type="ECO:0000313" key="9">
    <source>
        <dbReference type="EMBL" id="CRG90057.1"/>
    </source>
</evidence>
<keyword evidence="4" id="KW-0238">DNA-binding</keyword>
<proteinExistence type="predicted"/>
<feature type="compositionally biased region" description="Low complexity" evidence="7">
    <location>
        <begin position="139"/>
        <end position="151"/>
    </location>
</feature>
<evidence type="ECO:0000256" key="6">
    <source>
        <dbReference type="ARBA" id="ARBA00023242"/>
    </source>
</evidence>
<evidence type="ECO:0000259" key="8">
    <source>
        <dbReference type="PROSITE" id="PS50048"/>
    </source>
</evidence>